<dbReference type="InterPro" id="IPR001387">
    <property type="entry name" value="Cro/C1-type_HTH"/>
</dbReference>
<feature type="domain" description="HTH cro/C1-type" evidence="1">
    <location>
        <begin position="25"/>
        <end position="79"/>
    </location>
</feature>
<evidence type="ECO:0000313" key="3">
    <source>
        <dbReference type="Proteomes" id="UP000199468"/>
    </source>
</evidence>
<dbReference type="SMART" id="SM00530">
    <property type="entry name" value="HTH_XRE"/>
    <property type="match status" value="1"/>
</dbReference>
<dbReference type="Gene3D" id="1.10.260.40">
    <property type="entry name" value="lambda repressor-like DNA-binding domains"/>
    <property type="match status" value="1"/>
</dbReference>
<dbReference type="Gene3D" id="3.30.450.180">
    <property type="match status" value="1"/>
</dbReference>
<evidence type="ECO:0000259" key="1">
    <source>
        <dbReference type="PROSITE" id="PS50943"/>
    </source>
</evidence>
<dbReference type="EMBL" id="FNBZ01000004">
    <property type="protein sequence ID" value="SDG50412.1"/>
    <property type="molecule type" value="Genomic_DNA"/>
</dbReference>
<dbReference type="PANTHER" id="PTHR35010:SF4">
    <property type="entry name" value="BLL5781 PROTEIN"/>
    <property type="match status" value="1"/>
</dbReference>
<protein>
    <submittedName>
        <fullName evidence="2">DNA-binding transcriptional regulator, XRE-family HTH domain</fullName>
    </submittedName>
</protein>
<gene>
    <name evidence="2" type="ORF">SAMN05421844_104190</name>
</gene>
<dbReference type="Proteomes" id="UP000199468">
    <property type="component" value="Unassembled WGS sequence"/>
</dbReference>
<dbReference type="InterPro" id="IPR010982">
    <property type="entry name" value="Lambda_DNA-bd_dom_sf"/>
</dbReference>
<dbReference type="SUPFAM" id="SSF47413">
    <property type="entry name" value="lambda repressor-like DNA-binding domains"/>
    <property type="match status" value="1"/>
</dbReference>
<keyword evidence="3" id="KW-1185">Reference proteome</keyword>
<dbReference type="GO" id="GO:0003677">
    <property type="term" value="F:DNA binding"/>
    <property type="evidence" value="ECO:0007669"/>
    <property type="project" value="UniProtKB-KW"/>
</dbReference>
<sequence>MEPTVGIASFSPMTTHHPPPIGALLRDWRQLRRFSQLDLALEAEISQKHLSFIESGRSRPSREMVLLLAEHLGVPLRERNALLLAAGYAPIYPERPLEDPSLNAARSAIDLILRGHEPYPAVAVDRYWTLLAYNSAVTRLLGLVADAELLKPPVNVLRLSLHPDGLAPFILNLAEWRAHLLARLRQQVRATADPKLGELLGELMGYPDPGGGTQSRHEAEVEAAIVVPMQLKLGETTLSLISTTTVFGTPVDITLSELALETFFPADAATAEALRGLAAQAESAA</sequence>
<keyword evidence="2" id="KW-0238">DNA-binding</keyword>
<dbReference type="CDD" id="cd00093">
    <property type="entry name" value="HTH_XRE"/>
    <property type="match status" value="1"/>
</dbReference>
<dbReference type="PROSITE" id="PS50943">
    <property type="entry name" value="HTH_CROC1"/>
    <property type="match status" value="1"/>
</dbReference>
<dbReference type="Pfam" id="PF17765">
    <property type="entry name" value="MLTR_LBD"/>
    <property type="match status" value="1"/>
</dbReference>
<evidence type="ECO:0000313" key="2">
    <source>
        <dbReference type="EMBL" id="SDG50412.1"/>
    </source>
</evidence>
<name>A0ABY0P008_9HYPH</name>
<comment type="caution">
    <text evidence="2">The sequence shown here is derived from an EMBL/GenBank/DDBJ whole genome shotgun (WGS) entry which is preliminary data.</text>
</comment>
<proteinExistence type="predicted"/>
<organism evidence="2 3">
    <name type="scientific">Bosea robiniae</name>
    <dbReference type="NCBI Taxonomy" id="1036780"/>
    <lineage>
        <taxon>Bacteria</taxon>
        <taxon>Pseudomonadati</taxon>
        <taxon>Pseudomonadota</taxon>
        <taxon>Alphaproteobacteria</taxon>
        <taxon>Hyphomicrobiales</taxon>
        <taxon>Boseaceae</taxon>
        <taxon>Bosea</taxon>
    </lineage>
</organism>
<dbReference type="Pfam" id="PF01381">
    <property type="entry name" value="HTH_3"/>
    <property type="match status" value="1"/>
</dbReference>
<accession>A0ABY0P008</accession>
<dbReference type="PANTHER" id="PTHR35010">
    <property type="entry name" value="BLL4672 PROTEIN-RELATED"/>
    <property type="match status" value="1"/>
</dbReference>
<reference evidence="2 3" key="1">
    <citation type="submission" date="2016-10" db="EMBL/GenBank/DDBJ databases">
        <authorList>
            <person name="Varghese N."/>
            <person name="Submissions S."/>
        </authorList>
    </citation>
    <scope>NUCLEOTIDE SEQUENCE [LARGE SCALE GENOMIC DNA]</scope>
    <source>
        <strain evidence="2 3">DSM 26672</strain>
    </source>
</reference>
<dbReference type="InterPro" id="IPR041413">
    <property type="entry name" value="MLTR_LBD"/>
</dbReference>